<protein>
    <submittedName>
        <fullName evidence="2">Uncharacterized protein</fullName>
    </submittedName>
</protein>
<name>A0A6L5Y6I0_9FIRM</name>
<dbReference type="Proteomes" id="UP000474676">
    <property type="component" value="Unassembled WGS sequence"/>
</dbReference>
<keyword evidence="3" id="KW-1185">Reference proteome</keyword>
<evidence type="ECO:0000313" key="2">
    <source>
        <dbReference type="EMBL" id="MST52404.1"/>
    </source>
</evidence>
<feature type="region of interest" description="Disordered" evidence="1">
    <location>
        <begin position="33"/>
        <end position="77"/>
    </location>
</feature>
<gene>
    <name evidence="2" type="ORF">FYJ64_08800</name>
</gene>
<feature type="compositionally biased region" description="Basic and acidic residues" evidence="1">
    <location>
        <begin position="68"/>
        <end position="77"/>
    </location>
</feature>
<dbReference type="EMBL" id="VUMZ01000008">
    <property type="protein sequence ID" value="MST52404.1"/>
    <property type="molecule type" value="Genomic_DNA"/>
</dbReference>
<dbReference type="AlphaFoldDB" id="A0A6L5Y6I0"/>
<feature type="compositionally biased region" description="Basic and acidic residues" evidence="1">
    <location>
        <begin position="41"/>
        <end position="52"/>
    </location>
</feature>
<proteinExistence type="predicted"/>
<organism evidence="2 3">
    <name type="scientific">Hornefia butyriciproducens</name>
    <dbReference type="NCBI Taxonomy" id="2652293"/>
    <lineage>
        <taxon>Bacteria</taxon>
        <taxon>Bacillati</taxon>
        <taxon>Bacillota</taxon>
        <taxon>Clostridia</taxon>
        <taxon>Peptostreptococcales</taxon>
        <taxon>Anaerovoracaceae</taxon>
        <taxon>Hornefia</taxon>
    </lineage>
</organism>
<evidence type="ECO:0000256" key="1">
    <source>
        <dbReference type="SAM" id="MobiDB-lite"/>
    </source>
</evidence>
<comment type="caution">
    <text evidence="2">The sequence shown here is derived from an EMBL/GenBank/DDBJ whole genome shotgun (WGS) entry which is preliminary data.</text>
</comment>
<reference evidence="2 3" key="1">
    <citation type="submission" date="2019-08" db="EMBL/GenBank/DDBJ databases">
        <title>In-depth cultivation of the pig gut microbiome towards novel bacterial diversity and tailored functional studies.</title>
        <authorList>
            <person name="Wylensek D."/>
            <person name="Hitch T.C.A."/>
            <person name="Clavel T."/>
        </authorList>
    </citation>
    <scope>NUCLEOTIDE SEQUENCE [LARGE SCALE GENOMIC DNA]</scope>
    <source>
        <strain evidence="2 3">WCA-MUC-591-APC-3H</strain>
    </source>
</reference>
<sequence length="109" mass="12270">MFYNGFPTKSHQNVPLYAAVCGYMRLKVRVYKTRKPSKSPDPLELHKKEQLRKAAQSDGNHAKKVNRRGADADRRDYSLNANTIQIASAIAMKIITPKIATPAMKTINN</sequence>
<evidence type="ECO:0000313" key="3">
    <source>
        <dbReference type="Proteomes" id="UP000474676"/>
    </source>
</evidence>
<accession>A0A6L5Y6I0</accession>